<accession>A0A0D0DW57</accession>
<sequence>MRHQPLTRVKLSPPYAHGKPFCEGPALSTATKGTSIINFYPWLILSITHVCHRSSLTFNRFVPFPTSRESSRTTTHTTPNTIGCQSHPDRPFVLSVTGYKCKEPEIQESYPRLTHWQATCFGYRVSRPTPLLNVVEFQWTAAWVTSVSTVT</sequence>
<dbReference type="InParanoid" id="A0A0D0DW57"/>
<dbReference type="Proteomes" id="UP000054538">
    <property type="component" value="Unassembled WGS sequence"/>
</dbReference>
<reference evidence="1 2" key="1">
    <citation type="submission" date="2014-04" db="EMBL/GenBank/DDBJ databases">
        <authorList>
            <consortium name="DOE Joint Genome Institute"/>
            <person name="Kuo A."/>
            <person name="Kohler A."/>
            <person name="Jargeat P."/>
            <person name="Nagy L.G."/>
            <person name="Floudas D."/>
            <person name="Copeland A."/>
            <person name="Barry K.W."/>
            <person name="Cichocki N."/>
            <person name="Veneault-Fourrey C."/>
            <person name="LaButti K."/>
            <person name="Lindquist E.A."/>
            <person name="Lipzen A."/>
            <person name="Lundell T."/>
            <person name="Morin E."/>
            <person name="Murat C."/>
            <person name="Sun H."/>
            <person name="Tunlid A."/>
            <person name="Henrissat B."/>
            <person name="Grigoriev I.V."/>
            <person name="Hibbett D.S."/>
            <person name="Martin F."/>
            <person name="Nordberg H.P."/>
            <person name="Cantor M.N."/>
            <person name="Hua S.X."/>
        </authorList>
    </citation>
    <scope>NUCLEOTIDE SEQUENCE [LARGE SCALE GENOMIC DNA]</scope>
    <source>
        <strain evidence="1 2">Ve08.2h10</strain>
    </source>
</reference>
<gene>
    <name evidence="1" type="ORF">PAXRUDRAFT_822778</name>
</gene>
<name>A0A0D0DW57_9AGAM</name>
<keyword evidence="2" id="KW-1185">Reference proteome</keyword>
<organism evidence="1 2">
    <name type="scientific">Paxillus rubicundulus Ve08.2h10</name>
    <dbReference type="NCBI Taxonomy" id="930991"/>
    <lineage>
        <taxon>Eukaryota</taxon>
        <taxon>Fungi</taxon>
        <taxon>Dikarya</taxon>
        <taxon>Basidiomycota</taxon>
        <taxon>Agaricomycotina</taxon>
        <taxon>Agaricomycetes</taxon>
        <taxon>Agaricomycetidae</taxon>
        <taxon>Boletales</taxon>
        <taxon>Paxilineae</taxon>
        <taxon>Paxillaceae</taxon>
        <taxon>Paxillus</taxon>
    </lineage>
</organism>
<evidence type="ECO:0000313" key="1">
    <source>
        <dbReference type="EMBL" id="KIK99423.1"/>
    </source>
</evidence>
<dbReference type="EMBL" id="KN824860">
    <property type="protein sequence ID" value="KIK99423.1"/>
    <property type="molecule type" value="Genomic_DNA"/>
</dbReference>
<protein>
    <submittedName>
        <fullName evidence="1">Uncharacterized protein</fullName>
    </submittedName>
</protein>
<evidence type="ECO:0000313" key="2">
    <source>
        <dbReference type="Proteomes" id="UP000054538"/>
    </source>
</evidence>
<dbReference type="AlphaFoldDB" id="A0A0D0DW57"/>
<dbReference type="HOGENOM" id="CLU_1732074_0_0_1"/>
<reference evidence="2" key="2">
    <citation type="submission" date="2015-01" db="EMBL/GenBank/DDBJ databases">
        <title>Evolutionary Origins and Diversification of the Mycorrhizal Mutualists.</title>
        <authorList>
            <consortium name="DOE Joint Genome Institute"/>
            <consortium name="Mycorrhizal Genomics Consortium"/>
            <person name="Kohler A."/>
            <person name="Kuo A."/>
            <person name="Nagy L.G."/>
            <person name="Floudas D."/>
            <person name="Copeland A."/>
            <person name="Barry K.W."/>
            <person name="Cichocki N."/>
            <person name="Veneault-Fourrey C."/>
            <person name="LaButti K."/>
            <person name="Lindquist E.A."/>
            <person name="Lipzen A."/>
            <person name="Lundell T."/>
            <person name="Morin E."/>
            <person name="Murat C."/>
            <person name="Riley R."/>
            <person name="Ohm R."/>
            <person name="Sun H."/>
            <person name="Tunlid A."/>
            <person name="Henrissat B."/>
            <person name="Grigoriev I.V."/>
            <person name="Hibbett D.S."/>
            <person name="Martin F."/>
        </authorList>
    </citation>
    <scope>NUCLEOTIDE SEQUENCE [LARGE SCALE GENOMIC DNA]</scope>
    <source>
        <strain evidence="2">Ve08.2h10</strain>
    </source>
</reference>
<proteinExistence type="predicted"/>